<organism evidence="6 7">
    <name type="scientific">Mesorhabditis belari</name>
    <dbReference type="NCBI Taxonomy" id="2138241"/>
    <lineage>
        <taxon>Eukaryota</taxon>
        <taxon>Metazoa</taxon>
        <taxon>Ecdysozoa</taxon>
        <taxon>Nematoda</taxon>
        <taxon>Chromadorea</taxon>
        <taxon>Rhabditida</taxon>
        <taxon>Rhabditina</taxon>
        <taxon>Rhabditomorpha</taxon>
        <taxon>Rhabditoidea</taxon>
        <taxon>Rhabditidae</taxon>
        <taxon>Mesorhabditinae</taxon>
        <taxon>Mesorhabditis</taxon>
    </lineage>
</organism>
<dbReference type="SUPFAM" id="SSF52540">
    <property type="entry name" value="P-loop containing nucleoside triphosphate hydrolases"/>
    <property type="match status" value="1"/>
</dbReference>
<evidence type="ECO:0000256" key="5">
    <source>
        <dbReference type="SAM" id="MobiDB-lite"/>
    </source>
</evidence>
<feature type="compositionally biased region" description="Polar residues" evidence="5">
    <location>
        <begin position="354"/>
        <end position="372"/>
    </location>
</feature>
<sequence>MGNFCCGPNDHQKNSREIVLACFGIDGAGKTSSLKILRGESPQNVLSTNGFSLMEMTFDDEFKIKIYDLGGNERIRDIWQNYYAEIHGFIYVLDASKSTRINENIRVMQKLLSEPDIRGKPCLIVLNRFNSLDFDEYTFTNEVGLQQISHTFHQHFYVTHLDEYDGFLDKVKNGFKPVMTRFNVKKPHPLLEGFVLMVRQIIQDYVRLNAKVLEAEALLKQRQEQERLRRRIRLAELERNAEEGREEVEEMERPATTMTEMERRNDIVETVYPNPSEPRTPKTPDSEERFPLARMRSDEIATDEEPLPGPSSGIPMGAASIEHSIDGEQNALEMSELSSVFREEPVKDEILRSGSRSSKAGNHWKGSTTKANSVSSGGPSSASPILNGVEMVGPSQHRLPPLRREQSTSSFSHIGPESDETFKKGDPSRMFTIEETFPPRPASRKKSRMARIQSGLAKKRPIVHSAKNGPSNSFTLADEDTVSAKGIRNAAFEDEDIVSAKKLGSNTSLKSFAPNGSLSNDAVSITYRKDGDIVEVTNRRHVTTTADYFDSKIPRRDHLENQVST</sequence>
<dbReference type="InterPro" id="IPR027417">
    <property type="entry name" value="P-loop_NTPase"/>
</dbReference>
<keyword evidence="4" id="KW-0460">Magnesium</keyword>
<dbReference type="Gene3D" id="3.40.50.300">
    <property type="entry name" value="P-loop containing nucleotide triphosphate hydrolases"/>
    <property type="match status" value="1"/>
</dbReference>
<keyword evidence="6" id="KW-1185">Reference proteome</keyword>
<keyword evidence="1 3" id="KW-0547">Nucleotide-binding</keyword>
<dbReference type="GO" id="GO:0046872">
    <property type="term" value="F:metal ion binding"/>
    <property type="evidence" value="ECO:0007669"/>
    <property type="project" value="UniProtKB-KW"/>
</dbReference>
<dbReference type="GO" id="GO:0097500">
    <property type="term" value="P:receptor localization to non-motile cilium"/>
    <property type="evidence" value="ECO:0007669"/>
    <property type="project" value="TreeGrafter"/>
</dbReference>
<evidence type="ECO:0000313" key="7">
    <source>
        <dbReference type="WBParaSite" id="MBELARI_LOCUS2610"/>
    </source>
</evidence>
<evidence type="ECO:0000256" key="1">
    <source>
        <dbReference type="ARBA" id="ARBA00022741"/>
    </source>
</evidence>
<feature type="compositionally biased region" description="Basic and acidic residues" evidence="5">
    <location>
        <begin position="341"/>
        <end position="351"/>
    </location>
</feature>
<protein>
    <submittedName>
        <fullName evidence="7">ADP-ribosylation factor-like protein 13B</fullName>
    </submittedName>
</protein>
<evidence type="ECO:0000256" key="2">
    <source>
        <dbReference type="ARBA" id="ARBA00023134"/>
    </source>
</evidence>
<keyword evidence="2 3" id="KW-0342">GTP-binding</keyword>
<dbReference type="GO" id="GO:0097730">
    <property type="term" value="C:non-motile cilium"/>
    <property type="evidence" value="ECO:0007669"/>
    <property type="project" value="TreeGrafter"/>
</dbReference>
<accession>A0AAF3F9M9</accession>
<dbReference type="SMART" id="SM00178">
    <property type="entry name" value="SAR"/>
    <property type="match status" value="1"/>
</dbReference>
<dbReference type="GO" id="GO:1905515">
    <property type="term" value="P:non-motile cilium assembly"/>
    <property type="evidence" value="ECO:0007669"/>
    <property type="project" value="TreeGrafter"/>
</dbReference>
<dbReference type="PRINTS" id="PR00328">
    <property type="entry name" value="SAR1GTPBP"/>
</dbReference>
<dbReference type="GO" id="GO:0003924">
    <property type="term" value="F:GTPase activity"/>
    <property type="evidence" value="ECO:0007669"/>
    <property type="project" value="InterPro"/>
</dbReference>
<feature type="compositionally biased region" description="Basic and acidic residues" evidence="5">
    <location>
        <begin position="279"/>
        <end position="299"/>
    </location>
</feature>
<dbReference type="PANTHER" id="PTHR46090">
    <property type="entry name" value="ADP-RIBOSYLATION FACTOR-LIKE PROTEIN 13B"/>
    <property type="match status" value="1"/>
</dbReference>
<feature type="compositionally biased region" description="Low complexity" evidence="5">
    <location>
        <begin position="373"/>
        <end position="384"/>
    </location>
</feature>
<dbReference type="PROSITE" id="PS51417">
    <property type="entry name" value="ARF"/>
    <property type="match status" value="1"/>
</dbReference>
<evidence type="ECO:0000256" key="3">
    <source>
        <dbReference type="PIRSR" id="PIRSR606689-1"/>
    </source>
</evidence>
<reference evidence="7" key="1">
    <citation type="submission" date="2024-02" db="UniProtKB">
        <authorList>
            <consortium name="WormBaseParasite"/>
        </authorList>
    </citation>
    <scope>IDENTIFICATION</scope>
</reference>
<evidence type="ECO:0000256" key="4">
    <source>
        <dbReference type="PIRSR" id="PIRSR606689-2"/>
    </source>
</evidence>
<dbReference type="WBParaSite" id="MBELARI_LOCUS2610">
    <property type="protein sequence ID" value="MBELARI_LOCUS2610"/>
    <property type="gene ID" value="MBELARI_LOCUS2610"/>
</dbReference>
<feature type="binding site" evidence="4">
    <location>
        <position position="48"/>
    </location>
    <ligand>
        <name>Mg(2+)</name>
        <dbReference type="ChEBI" id="CHEBI:18420"/>
    </ligand>
</feature>
<dbReference type="PANTHER" id="PTHR46090:SF2">
    <property type="entry name" value="ADP-RIBOSYLATION FACTOR-LIKE PROTEIN 13B"/>
    <property type="match status" value="1"/>
</dbReference>
<feature type="region of interest" description="Disordered" evidence="5">
    <location>
        <begin position="241"/>
        <end position="477"/>
    </location>
</feature>
<dbReference type="GO" id="GO:0005525">
    <property type="term" value="F:GTP binding"/>
    <property type="evidence" value="ECO:0007669"/>
    <property type="project" value="UniProtKB-KW"/>
</dbReference>
<dbReference type="SMART" id="SM00177">
    <property type="entry name" value="ARF"/>
    <property type="match status" value="1"/>
</dbReference>
<dbReference type="AlphaFoldDB" id="A0AAF3F9M9"/>
<dbReference type="Proteomes" id="UP000887575">
    <property type="component" value="Unassembled WGS sequence"/>
</dbReference>
<dbReference type="InterPro" id="IPR006689">
    <property type="entry name" value="Small_GTPase_ARF/SAR"/>
</dbReference>
<feature type="binding site" evidence="4">
    <location>
        <position position="31"/>
    </location>
    <ligand>
        <name>Mg(2+)</name>
        <dbReference type="ChEBI" id="CHEBI:18420"/>
    </ligand>
</feature>
<proteinExistence type="predicted"/>
<name>A0AAF3F9M9_9BILA</name>
<evidence type="ECO:0000313" key="6">
    <source>
        <dbReference type="Proteomes" id="UP000887575"/>
    </source>
</evidence>
<feature type="binding site" evidence="3">
    <location>
        <position position="71"/>
    </location>
    <ligand>
        <name>GTP</name>
        <dbReference type="ChEBI" id="CHEBI:37565"/>
    </ligand>
</feature>
<dbReference type="GO" id="GO:0060170">
    <property type="term" value="C:ciliary membrane"/>
    <property type="evidence" value="ECO:0007669"/>
    <property type="project" value="TreeGrafter"/>
</dbReference>
<dbReference type="InterPro" id="IPR051995">
    <property type="entry name" value="Ciliary_GTPase"/>
</dbReference>
<keyword evidence="4" id="KW-0479">Metal-binding</keyword>
<dbReference type="Pfam" id="PF00025">
    <property type="entry name" value="Arf"/>
    <property type="match status" value="1"/>
</dbReference>
<feature type="binding site" evidence="3">
    <location>
        <begin position="24"/>
        <end position="31"/>
    </location>
    <ligand>
        <name>GTP</name>
        <dbReference type="ChEBI" id="CHEBI:37565"/>
    </ligand>
</feature>